<proteinExistence type="predicted"/>
<organism evidence="1 2">
    <name type="scientific">Methylorubrum podarium</name>
    <dbReference type="NCBI Taxonomy" id="200476"/>
    <lineage>
        <taxon>Bacteria</taxon>
        <taxon>Pseudomonadati</taxon>
        <taxon>Pseudomonadota</taxon>
        <taxon>Alphaproteobacteria</taxon>
        <taxon>Hyphomicrobiales</taxon>
        <taxon>Methylobacteriaceae</taxon>
        <taxon>Methylorubrum</taxon>
    </lineage>
</organism>
<evidence type="ECO:0000313" key="1">
    <source>
        <dbReference type="EMBL" id="MER2249498.1"/>
    </source>
</evidence>
<dbReference type="EMBL" id="JBELQE010000039">
    <property type="protein sequence ID" value="MER2249498.1"/>
    <property type="molecule type" value="Genomic_DNA"/>
</dbReference>
<name>A0ABV1QJD0_9HYPH</name>
<dbReference type="Proteomes" id="UP001480955">
    <property type="component" value="Unassembled WGS sequence"/>
</dbReference>
<evidence type="ECO:0000313" key="2">
    <source>
        <dbReference type="Proteomes" id="UP001480955"/>
    </source>
</evidence>
<protein>
    <submittedName>
        <fullName evidence="1">Uncharacterized protein</fullName>
    </submittedName>
</protein>
<accession>A0ABV1QJD0</accession>
<dbReference type="RefSeq" id="WP_350392986.1">
    <property type="nucleotide sequence ID" value="NZ_JBELQE010000039.1"/>
</dbReference>
<comment type="caution">
    <text evidence="1">The sequence shown here is derived from an EMBL/GenBank/DDBJ whole genome shotgun (WGS) entry which is preliminary data.</text>
</comment>
<gene>
    <name evidence="1" type="ORF">ABS772_06165</name>
</gene>
<sequence length="104" mass="11295">MIEAGDVHADLWEGLTFLGRWIAGPEDVTIGIHGQYGLCAISHHGYEDQILWVTTVPICRADHPTRNAQPHALDKAQSKMLNDVLSAVLNATLPDDELNGLLAA</sequence>
<reference evidence="1 2" key="1">
    <citation type="submission" date="2024-06" db="EMBL/GenBank/DDBJ databases">
        <authorList>
            <person name="Campbell A.G."/>
        </authorList>
    </citation>
    <scope>NUCLEOTIDE SEQUENCE [LARGE SCALE GENOMIC DNA]</scope>
    <source>
        <strain evidence="1 2">EM12</strain>
    </source>
</reference>
<keyword evidence="2" id="KW-1185">Reference proteome</keyword>